<gene>
    <name evidence="6" type="ORF">FEF65_11465</name>
</gene>
<dbReference type="Proteomes" id="UP000306585">
    <property type="component" value="Unassembled WGS sequence"/>
</dbReference>
<feature type="active site" description="Nucleophile" evidence="4">
    <location>
        <position position="43"/>
    </location>
</feature>
<evidence type="ECO:0000313" key="7">
    <source>
        <dbReference type="Proteomes" id="UP000306585"/>
    </source>
</evidence>
<dbReference type="Pfam" id="PF01734">
    <property type="entry name" value="Patatin"/>
    <property type="match status" value="1"/>
</dbReference>
<dbReference type="PROSITE" id="PS51635">
    <property type="entry name" value="PNPLA"/>
    <property type="match status" value="1"/>
</dbReference>
<feature type="domain" description="PNPLA" evidence="5">
    <location>
        <begin position="10"/>
        <end position="170"/>
    </location>
</feature>
<dbReference type="RefSeq" id="WP_138239965.1">
    <property type="nucleotide sequence ID" value="NZ_VBRY01000012.1"/>
</dbReference>
<proteinExistence type="predicted"/>
<dbReference type="SUPFAM" id="SSF52151">
    <property type="entry name" value="FabD/lysophospholipase-like"/>
    <property type="match status" value="1"/>
</dbReference>
<evidence type="ECO:0000256" key="2">
    <source>
        <dbReference type="ARBA" id="ARBA00022963"/>
    </source>
</evidence>
<evidence type="ECO:0000256" key="1">
    <source>
        <dbReference type="ARBA" id="ARBA00022801"/>
    </source>
</evidence>
<dbReference type="EMBL" id="VBRY01000012">
    <property type="protein sequence ID" value="TLS65936.1"/>
    <property type="molecule type" value="Genomic_DNA"/>
</dbReference>
<sequence length="305" mass="33001">MTSSPPITGLVLGSGSARGWGHIGAIRALQEHSISPRIICGCSIGALVGASLACHRLDELEHWARHLSTRDIIRLLDFSLHGGGVIQGDRLLESFCLYVNDVLIEQLDTGYGAIATNLDNGHECWLQNGSLLDAVRASIALPGLFSPFRYQDQWLVDGGLVNPLPVSMCRAMGADIVIAINLNNGLVGNHVRAKGRETRLALALQESEFLQKIAAGVAERAKTILPSARSPERIPGIMEVMTGAIDIMQDRITRSCLITDPPDILVSPRLAHMGLLEFDRAEEGIEEGYQSVLAAIRQGDFRSIL</sequence>
<dbReference type="GO" id="GO:0016787">
    <property type="term" value="F:hydrolase activity"/>
    <property type="evidence" value="ECO:0007669"/>
    <property type="project" value="UniProtKB-UniRule"/>
</dbReference>
<organism evidence="6 7">
    <name type="scientific">Mariprofundus erugo</name>
    <dbReference type="NCBI Taxonomy" id="2528639"/>
    <lineage>
        <taxon>Bacteria</taxon>
        <taxon>Pseudomonadati</taxon>
        <taxon>Pseudomonadota</taxon>
        <taxon>Candidatius Mariprofundia</taxon>
        <taxon>Mariprofundales</taxon>
        <taxon>Mariprofundaceae</taxon>
        <taxon>Mariprofundus</taxon>
    </lineage>
</organism>
<comment type="caution">
    <text evidence="4">Lacks conserved residue(s) required for the propagation of feature annotation.</text>
</comment>
<evidence type="ECO:0000256" key="3">
    <source>
        <dbReference type="ARBA" id="ARBA00023098"/>
    </source>
</evidence>
<dbReference type="InterPro" id="IPR050301">
    <property type="entry name" value="NTE"/>
</dbReference>
<evidence type="ECO:0000259" key="5">
    <source>
        <dbReference type="PROSITE" id="PS51635"/>
    </source>
</evidence>
<dbReference type="GO" id="GO:0016042">
    <property type="term" value="P:lipid catabolic process"/>
    <property type="evidence" value="ECO:0007669"/>
    <property type="project" value="UniProtKB-UniRule"/>
</dbReference>
<dbReference type="PANTHER" id="PTHR14226:SF76">
    <property type="entry name" value="NTE FAMILY PROTEIN RSSA"/>
    <property type="match status" value="1"/>
</dbReference>
<reference evidence="6 7" key="1">
    <citation type="journal article" date="2019" name="Appl. Environ. Microbiol.">
        <title>Environmental Evidence and Genomic Insight of Iron-oxidizing Bacteria Preference Towards More Corrosion Resistant Stainless Steel at Higher Salinities.</title>
        <authorList>
            <person name="Garrison C.E."/>
            <person name="Price K.A."/>
            <person name="Field E.K."/>
        </authorList>
    </citation>
    <scope>NUCLEOTIDE SEQUENCE [LARGE SCALE GENOMIC DNA]</scope>
    <source>
        <strain evidence="6 7">P3</strain>
    </source>
</reference>
<dbReference type="InterPro" id="IPR002641">
    <property type="entry name" value="PNPLA_dom"/>
</dbReference>
<protein>
    <submittedName>
        <fullName evidence="6">Patatin</fullName>
    </submittedName>
</protein>
<dbReference type="InterPro" id="IPR016035">
    <property type="entry name" value="Acyl_Trfase/lysoPLipase"/>
</dbReference>
<keyword evidence="2 4" id="KW-0442">Lipid degradation</keyword>
<keyword evidence="1 4" id="KW-0378">Hydrolase</keyword>
<feature type="active site" description="Proton acceptor" evidence="4">
    <location>
        <position position="157"/>
    </location>
</feature>
<keyword evidence="7" id="KW-1185">Reference proteome</keyword>
<dbReference type="Gene3D" id="3.40.1090.10">
    <property type="entry name" value="Cytosolic phospholipase A2 catalytic domain"/>
    <property type="match status" value="2"/>
</dbReference>
<evidence type="ECO:0000256" key="4">
    <source>
        <dbReference type="PROSITE-ProRule" id="PRU01161"/>
    </source>
</evidence>
<accession>A0A5R9GG68</accession>
<keyword evidence="3 4" id="KW-0443">Lipid metabolism</keyword>
<comment type="caution">
    <text evidence="6">The sequence shown here is derived from an EMBL/GenBank/DDBJ whole genome shotgun (WGS) entry which is preliminary data.</text>
</comment>
<feature type="short sequence motif" description="GXSXG" evidence="4">
    <location>
        <begin position="41"/>
        <end position="45"/>
    </location>
</feature>
<dbReference type="AlphaFoldDB" id="A0A5R9GG68"/>
<dbReference type="PANTHER" id="PTHR14226">
    <property type="entry name" value="NEUROPATHY TARGET ESTERASE/SWISS CHEESE D.MELANOGASTER"/>
    <property type="match status" value="1"/>
</dbReference>
<feature type="short sequence motif" description="DGA/G" evidence="4">
    <location>
        <begin position="157"/>
        <end position="159"/>
    </location>
</feature>
<evidence type="ECO:0000313" key="6">
    <source>
        <dbReference type="EMBL" id="TLS65936.1"/>
    </source>
</evidence>
<name>A0A5R9GG68_9PROT</name>